<dbReference type="EMBL" id="KN846983">
    <property type="protein sequence ID" value="KIW95845.1"/>
    <property type="molecule type" value="Genomic_DNA"/>
</dbReference>
<dbReference type="VEuPathDB" id="FungiDB:Z519_02909"/>
<dbReference type="HOGENOM" id="CLU_010194_2_9_1"/>
<keyword evidence="6" id="KW-1185">Reference proteome</keyword>
<protein>
    <submittedName>
        <fullName evidence="5">Uncharacterized protein</fullName>
    </submittedName>
</protein>
<dbReference type="Proteomes" id="UP000053789">
    <property type="component" value="Unassembled WGS sequence"/>
</dbReference>
<dbReference type="GO" id="GO:0006654">
    <property type="term" value="P:phosphatidic acid biosynthetic process"/>
    <property type="evidence" value="ECO:0007669"/>
    <property type="project" value="TreeGrafter"/>
</dbReference>
<dbReference type="GO" id="GO:0019433">
    <property type="term" value="P:triglyceride catabolic process"/>
    <property type="evidence" value="ECO:0007669"/>
    <property type="project" value="TreeGrafter"/>
</dbReference>
<dbReference type="PRINTS" id="PR00080">
    <property type="entry name" value="SDRFAMILY"/>
</dbReference>
<keyword evidence="3" id="KW-0560">Oxidoreductase</keyword>
<dbReference type="GO" id="GO:0005783">
    <property type="term" value="C:endoplasmic reticulum"/>
    <property type="evidence" value="ECO:0007669"/>
    <property type="project" value="TreeGrafter"/>
</dbReference>
<gene>
    <name evidence="5" type="ORF">Z519_02909</name>
</gene>
<dbReference type="RefSeq" id="XP_016622514.1">
    <property type="nucleotide sequence ID" value="XM_016760664.1"/>
</dbReference>
<dbReference type="PANTHER" id="PTHR44169:SF6">
    <property type="entry name" value="NADPH-DEPENDENT 1-ACYLDIHYDROXYACETONE PHOSPHATE REDUCTASE"/>
    <property type="match status" value="1"/>
</dbReference>
<reference evidence="5" key="1">
    <citation type="submission" date="2015-01" db="EMBL/GenBank/DDBJ databases">
        <title>The Genome Sequence of Cladophialophora bantiana CBS 173.52.</title>
        <authorList>
            <consortium name="The Broad Institute Genomics Platform"/>
            <person name="Cuomo C."/>
            <person name="de Hoog S."/>
            <person name="Gorbushina A."/>
            <person name="Stielow B."/>
            <person name="Teixiera M."/>
            <person name="Abouelleil A."/>
            <person name="Chapman S.B."/>
            <person name="Priest M."/>
            <person name="Young S.K."/>
            <person name="Wortman J."/>
            <person name="Nusbaum C."/>
            <person name="Birren B."/>
        </authorList>
    </citation>
    <scope>NUCLEOTIDE SEQUENCE [LARGE SCALE GENOMIC DNA]</scope>
    <source>
        <strain evidence="5">CBS 173.52</strain>
    </source>
</reference>
<sequence>MALKYVLITGCSEGGIGSATALAFQRLGTHHVFATARSLSKMSNLATLPNVTCLELDVTSPSSVSAAKQKVAERTGGKLDVLLNNAGMLSMAPALDTDVDMARSVFDVNFWGVVNVTNAFVKMVIAARGVVATTGSIAGDINGPFQSFYAASKAAIMIYSETLRLELAPFGVRVLTMATGVVSSNLGSGLSDAVSLPADSLYKPVEGALKARLKGGGYAKMDAHEYAGNFVRLVEAGTSGKVYLGNSAGVVKWAKMLLPAWITVSVTRFLFSSTPYLDPWSSCSAC</sequence>
<dbReference type="GO" id="GO:0005811">
    <property type="term" value="C:lipid droplet"/>
    <property type="evidence" value="ECO:0007669"/>
    <property type="project" value="TreeGrafter"/>
</dbReference>
<keyword evidence="2" id="KW-0521">NADP</keyword>
<evidence type="ECO:0000256" key="4">
    <source>
        <dbReference type="RuleBase" id="RU000363"/>
    </source>
</evidence>
<dbReference type="SUPFAM" id="SSF51735">
    <property type="entry name" value="NAD(P)-binding Rossmann-fold domains"/>
    <property type="match status" value="1"/>
</dbReference>
<dbReference type="PROSITE" id="PS00061">
    <property type="entry name" value="ADH_SHORT"/>
    <property type="match status" value="1"/>
</dbReference>
<name>A0A0D2HY34_CLAB1</name>
<evidence type="ECO:0000256" key="1">
    <source>
        <dbReference type="ARBA" id="ARBA00006484"/>
    </source>
</evidence>
<dbReference type="AlphaFoldDB" id="A0A0D2HY34"/>
<dbReference type="GO" id="GO:0004806">
    <property type="term" value="F:triacylglycerol lipase activity"/>
    <property type="evidence" value="ECO:0007669"/>
    <property type="project" value="TreeGrafter"/>
</dbReference>
<dbReference type="OrthoDB" id="2102561at2759"/>
<evidence type="ECO:0000313" key="5">
    <source>
        <dbReference type="EMBL" id="KIW95845.1"/>
    </source>
</evidence>
<dbReference type="PANTHER" id="PTHR44169">
    <property type="entry name" value="NADPH-DEPENDENT 1-ACYLDIHYDROXYACETONE PHOSPHATE REDUCTASE"/>
    <property type="match status" value="1"/>
</dbReference>
<dbReference type="InterPro" id="IPR020904">
    <property type="entry name" value="Sc_DH/Rdtase_CS"/>
</dbReference>
<dbReference type="Gene3D" id="3.40.50.720">
    <property type="entry name" value="NAD(P)-binding Rossmann-like Domain"/>
    <property type="match status" value="1"/>
</dbReference>
<evidence type="ECO:0000256" key="2">
    <source>
        <dbReference type="ARBA" id="ARBA00022857"/>
    </source>
</evidence>
<dbReference type="GO" id="GO:0000140">
    <property type="term" value="F:acylglycerone-phosphate reductase (NADP+) activity"/>
    <property type="evidence" value="ECO:0007669"/>
    <property type="project" value="TreeGrafter"/>
</dbReference>
<comment type="similarity">
    <text evidence="1 4">Belongs to the short-chain dehydrogenases/reductases (SDR) family.</text>
</comment>
<evidence type="ECO:0000256" key="3">
    <source>
        <dbReference type="ARBA" id="ARBA00023002"/>
    </source>
</evidence>
<dbReference type="InterPro" id="IPR002347">
    <property type="entry name" value="SDR_fam"/>
</dbReference>
<proteinExistence type="inferred from homology"/>
<dbReference type="PRINTS" id="PR00081">
    <property type="entry name" value="GDHRDH"/>
</dbReference>
<dbReference type="Pfam" id="PF00106">
    <property type="entry name" value="adh_short"/>
    <property type="match status" value="1"/>
</dbReference>
<organism evidence="5 6">
    <name type="scientific">Cladophialophora bantiana (strain ATCC 10958 / CBS 173.52 / CDC B-1940 / NIH 8579)</name>
    <name type="common">Xylohypha bantiana</name>
    <dbReference type="NCBI Taxonomy" id="1442370"/>
    <lineage>
        <taxon>Eukaryota</taxon>
        <taxon>Fungi</taxon>
        <taxon>Dikarya</taxon>
        <taxon>Ascomycota</taxon>
        <taxon>Pezizomycotina</taxon>
        <taxon>Eurotiomycetes</taxon>
        <taxon>Chaetothyriomycetidae</taxon>
        <taxon>Chaetothyriales</taxon>
        <taxon>Herpotrichiellaceae</taxon>
        <taxon>Cladophialophora</taxon>
    </lineage>
</organism>
<dbReference type="InterPro" id="IPR036291">
    <property type="entry name" value="NAD(P)-bd_dom_sf"/>
</dbReference>
<accession>A0A0D2HY34</accession>
<dbReference type="GeneID" id="27695837"/>
<evidence type="ECO:0000313" key="6">
    <source>
        <dbReference type="Proteomes" id="UP000053789"/>
    </source>
</evidence>